<evidence type="ECO:0000256" key="3">
    <source>
        <dbReference type="ARBA" id="ARBA00022989"/>
    </source>
</evidence>
<dbReference type="AlphaFoldDB" id="A0A8H2X3N0"/>
<accession>A0A8H2X3N0</accession>
<evidence type="ECO:0000256" key="7">
    <source>
        <dbReference type="SAM" id="MobiDB-lite"/>
    </source>
</evidence>
<keyword evidence="4" id="KW-0443">Lipid metabolism</keyword>
<organism evidence="9 10">
    <name type="scientific">Rhizoctonia solani</name>
    <dbReference type="NCBI Taxonomy" id="456999"/>
    <lineage>
        <taxon>Eukaryota</taxon>
        <taxon>Fungi</taxon>
        <taxon>Dikarya</taxon>
        <taxon>Basidiomycota</taxon>
        <taxon>Agaricomycotina</taxon>
        <taxon>Agaricomycetes</taxon>
        <taxon>Cantharellales</taxon>
        <taxon>Ceratobasidiaceae</taxon>
        <taxon>Rhizoctonia</taxon>
    </lineage>
</organism>
<name>A0A8H2X3N0_9AGAM</name>
<evidence type="ECO:0000256" key="4">
    <source>
        <dbReference type="ARBA" id="ARBA00023098"/>
    </source>
</evidence>
<evidence type="ECO:0000256" key="6">
    <source>
        <dbReference type="ARBA" id="ARBA00023315"/>
    </source>
</evidence>
<feature type="transmembrane region" description="Helical" evidence="8">
    <location>
        <begin position="77"/>
        <end position="99"/>
    </location>
</feature>
<dbReference type="Proteomes" id="UP000663840">
    <property type="component" value="Unassembled WGS sequence"/>
</dbReference>
<evidence type="ECO:0000256" key="5">
    <source>
        <dbReference type="ARBA" id="ARBA00023136"/>
    </source>
</evidence>
<comment type="caution">
    <text evidence="9">The sequence shown here is derived from an EMBL/GenBank/DDBJ whole genome shotgun (WGS) entry which is preliminary data.</text>
</comment>
<evidence type="ECO:0000313" key="10">
    <source>
        <dbReference type="Proteomes" id="UP000663840"/>
    </source>
</evidence>
<feature type="region of interest" description="Disordered" evidence="7">
    <location>
        <begin position="161"/>
        <end position="182"/>
    </location>
</feature>
<evidence type="ECO:0000256" key="1">
    <source>
        <dbReference type="ARBA" id="ARBA00022679"/>
    </source>
</evidence>
<dbReference type="EMBL" id="CAJMWR010001145">
    <property type="protein sequence ID" value="CAE6417005.1"/>
    <property type="molecule type" value="Genomic_DNA"/>
</dbReference>
<dbReference type="GO" id="GO:0006629">
    <property type="term" value="P:lipid metabolic process"/>
    <property type="evidence" value="ECO:0007669"/>
    <property type="project" value="UniProtKB-KW"/>
</dbReference>
<keyword evidence="1" id="KW-0808">Transferase</keyword>
<keyword evidence="5 8" id="KW-0472">Membrane</keyword>
<dbReference type="GO" id="GO:0016746">
    <property type="term" value="F:acyltransferase activity"/>
    <property type="evidence" value="ECO:0007669"/>
    <property type="project" value="UniProtKB-KW"/>
</dbReference>
<dbReference type="PANTHER" id="PTHR23063">
    <property type="entry name" value="PHOSPHOLIPID ACYLTRANSFERASE"/>
    <property type="match status" value="1"/>
</dbReference>
<dbReference type="PANTHER" id="PTHR23063:SF60">
    <property type="entry name" value="LYSOPHOSPHATIDIC ACID:OLEOYL-COA ACYLTRANSFERASE 1"/>
    <property type="match status" value="1"/>
</dbReference>
<keyword evidence="6" id="KW-0012">Acyltransferase</keyword>
<keyword evidence="2 8" id="KW-0812">Transmembrane</keyword>
<gene>
    <name evidence="9" type="ORF">RDB_LOCUS50421</name>
</gene>
<keyword evidence="3 8" id="KW-1133">Transmembrane helix</keyword>
<feature type="transmembrane region" description="Helical" evidence="8">
    <location>
        <begin position="49"/>
        <end position="71"/>
    </location>
</feature>
<sequence length="390" mass="42058">MEKFSAWRDPGTGVQASPFLTPVPPQSTKSLADYGAAAFGIVFGVFRSILALILLALFVAFHLVCVLLLPIPPLHRFFSWLVIAILGRIFLCLLGFWSISTYVASRKNRRADTATSDDWSPGPGDIIVSNWASWIEVLWLAVRYNPQFVLPVCASPTLSATQTTAPATPGRRTGTGSAQVSTASAARRQQILGFRTASLLEMILATGHVPPYGSSTSTVMATIEDIRAQCDRPLVVLPECTTSNGRALIRFADVFVAGKGKHIKHPVKGFKMYIMCARYDPPTITTPSPTHSIPSQSGTLPNPAPHIVKLLFAPALAQSLSIRLVAPSDSPSSGSFMASEVILDNGIAPADETSEACAVLMAQASKLKRVGMGWEDKAAFLDFYRKRKSL</sequence>
<evidence type="ECO:0008006" key="11">
    <source>
        <dbReference type="Google" id="ProtNLM"/>
    </source>
</evidence>
<evidence type="ECO:0000313" key="9">
    <source>
        <dbReference type="EMBL" id="CAE6417005.1"/>
    </source>
</evidence>
<reference evidence="9" key="1">
    <citation type="submission" date="2021-01" db="EMBL/GenBank/DDBJ databases">
        <authorList>
            <person name="Kaushik A."/>
        </authorList>
    </citation>
    <scope>NUCLEOTIDE SEQUENCE</scope>
    <source>
        <strain evidence="9">AG1-1A</strain>
    </source>
</reference>
<proteinExistence type="predicted"/>
<protein>
    <recommendedName>
        <fullName evidence="11">Phospholipid/glycerol acyltransferase domain-containing protein</fullName>
    </recommendedName>
</protein>
<evidence type="ECO:0000256" key="2">
    <source>
        <dbReference type="ARBA" id="ARBA00022692"/>
    </source>
</evidence>
<evidence type="ECO:0000256" key="8">
    <source>
        <dbReference type="SAM" id="Phobius"/>
    </source>
</evidence>